<evidence type="ECO:0000313" key="1">
    <source>
        <dbReference type="EMBL" id="KAH7927052.1"/>
    </source>
</evidence>
<evidence type="ECO:0000313" key="2">
    <source>
        <dbReference type="Proteomes" id="UP000790709"/>
    </source>
</evidence>
<gene>
    <name evidence="1" type="ORF">BV22DRAFT_1127643</name>
</gene>
<protein>
    <submittedName>
        <fullName evidence="1">Cytochrome P450</fullName>
    </submittedName>
</protein>
<reference evidence="1" key="1">
    <citation type="journal article" date="2021" name="New Phytol.">
        <title>Evolutionary innovations through gain and loss of genes in the ectomycorrhizal Boletales.</title>
        <authorList>
            <person name="Wu G."/>
            <person name="Miyauchi S."/>
            <person name="Morin E."/>
            <person name="Kuo A."/>
            <person name="Drula E."/>
            <person name="Varga T."/>
            <person name="Kohler A."/>
            <person name="Feng B."/>
            <person name="Cao Y."/>
            <person name="Lipzen A."/>
            <person name="Daum C."/>
            <person name="Hundley H."/>
            <person name="Pangilinan J."/>
            <person name="Johnson J."/>
            <person name="Barry K."/>
            <person name="LaButti K."/>
            <person name="Ng V."/>
            <person name="Ahrendt S."/>
            <person name="Min B."/>
            <person name="Choi I.G."/>
            <person name="Park H."/>
            <person name="Plett J.M."/>
            <person name="Magnuson J."/>
            <person name="Spatafora J.W."/>
            <person name="Nagy L.G."/>
            <person name="Henrissat B."/>
            <person name="Grigoriev I.V."/>
            <person name="Yang Z.L."/>
            <person name="Xu J."/>
            <person name="Martin F.M."/>
        </authorList>
    </citation>
    <scope>NUCLEOTIDE SEQUENCE</scope>
    <source>
        <strain evidence="1">KUC20120723A-06</strain>
    </source>
</reference>
<comment type="caution">
    <text evidence="1">The sequence shown here is derived from an EMBL/GenBank/DDBJ whole genome shotgun (WGS) entry which is preliminary data.</text>
</comment>
<proteinExistence type="predicted"/>
<sequence length="541" mass="61180">MPSLSALALAFGIFLTAAFISRRVKEKRRFIKDVRGPPSSSWLLGNELEIRHQSDVGDVDFQWMREYGTVWRTQTSYGGDNLYIADPKALQYVLQTSGYHYPKNIAENFMNKMMMGRGLVSAIGDAHRRQKKVMNPVFSSAQLRSFVPSFRQTAAKLSHKWTELLQAGDGTTEVELNVSSWLSRTTLDIICNAAFNHHVGALDNEENELTKIFDNFFTKSSLYPPARDLLYKGLWKYVPANLLDLLEYMPTRQDALRRKFLKLAKRIAKELVDEKMCTVEKGSKDALSVLVRSNQSEDPKAQMDEDEMLSQMATLILAGHETTASTMSWLLYELARHPEDQQTMREEIAAFRRTIQARGGNDFGTSDFEAMPFTNAVIKETLRLYPIAHNFNRYADRDDVIPLAQPVVLKTGKVASEIHINKGQAITVSVVGYNRVPSVWGDDAHEWNPRRFLDTKEARQTSVGVYANLATFSAGIRACIGWRFAVFEMQAVIVELVEKFELKLPVVALDIQRAPAQSLVPLDRARPQDGAQMPLRVSLAH</sequence>
<dbReference type="EMBL" id="MU266372">
    <property type="protein sequence ID" value="KAH7927052.1"/>
    <property type="molecule type" value="Genomic_DNA"/>
</dbReference>
<organism evidence="1 2">
    <name type="scientific">Leucogyrophana mollusca</name>
    <dbReference type="NCBI Taxonomy" id="85980"/>
    <lineage>
        <taxon>Eukaryota</taxon>
        <taxon>Fungi</taxon>
        <taxon>Dikarya</taxon>
        <taxon>Basidiomycota</taxon>
        <taxon>Agaricomycotina</taxon>
        <taxon>Agaricomycetes</taxon>
        <taxon>Agaricomycetidae</taxon>
        <taxon>Boletales</taxon>
        <taxon>Boletales incertae sedis</taxon>
        <taxon>Leucogyrophana</taxon>
    </lineage>
</organism>
<accession>A0ACB8BNI6</accession>
<dbReference type="Proteomes" id="UP000790709">
    <property type="component" value="Unassembled WGS sequence"/>
</dbReference>
<keyword evidence="2" id="KW-1185">Reference proteome</keyword>
<name>A0ACB8BNI6_9AGAM</name>